<keyword evidence="2" id="KW-0813">Transport</keyword>
<accession>A0AA47I8K2</accession>
<name>A0AA47I8K2_9CLOT</name>
<keyword evidence="5 7" id="KW-1133">Transmembrane helix</keyword>
<comment type="subcellular location">
    <subcellularLocation>
        <location evidence="1">Membrane</location>
        <topology evidence="1">Multi-pass membrane protein</topology>
    </subcellularLocation>
</comment>
<evidence type="ECO:0000256" key="5">
    <source>
        <dbReference type="ARBA" id="ARBA00022989"/>
    </source>
</evidence>
<dbReference type="RefSeq" id="WP_216121335.1">
    <property type="nucleotide sequence ID" value="NZ_CP086239.1"/>
</dbReference>
<evidence type="ECO:0000313" key="8">
    <source>
        <dbReference type="EMBL" id="WAG61960.1"/>
    </source>
</evidence>
<feature type="transmembrane region" description="Helical" evidence="7">
    <location>
        <begin position="168"/>
        <end position="187"/>
    </location>
</feature>
<dbReference type="Proteomes" id="UP001164733">
    <property type="component" value="Chromosome"/>
</dbReference>
<organism evidence="8 9">
    <name type="scientific">Clostridium estertheticum</name>
    <dbReference type="NCBI Taxonomy" id="238834"/>
    <lineage>
        <taxon>Bacteria</taxon>
        <taxon>Bacillati</taxon>
        <taxon>Bacillota</taxon>
        <taxon>Clostridia</taxon>
        <taxon>Eubacteriales</taxon>
        <taxon>Clostridiaceae</taxon>
        <taxon>Clostridium</taxon>
    </lineage>
</organism>
<evidence type="ECO:0000256" key="2">
    <source>
        <dbReference type="ARBA" id="ARBA00022448"/>
    </source>
</evidence>
<reference evidence="8" key="1">
    <citation type="submission" date="2021-11" db="EMBL/GenBank/DDBJ databases">
        <title>Clostridia strains as spoilage organisms.</title>
        <authorList>
            <person name="Wambui J."/>
            <person name="Stevens M.J.A."/>
            <person name="Stephan R."/>
        </authorList>
    </citation>
    <scope>NUCLEOTIDE SEQUENCE</scope>
    <source>
        <strain evidence="8">CF009</strain>
    </source>
</reference>
<feature type="transmembrane region" description="Helical" evidence="7">
    <location>
        <begin position="231"/>
        <end position="254"/>
    </location>
</feature>
<evidence type="ECO:0000313" key="9">
    <source>
        <dbReference type="Proteomes" id="UP001164733"/>
    </source>
</evidence>
<dbReference type="PANTHER" id="PTHR36838:SF1">
    <property type="entry name" value="SLR1864 PROTEIN"/>
    <property type="match status" value="1"/>
</dbReference>
<sequence length="310" mass="34753">MFFAADQSVLSIMIMIIIGYFLAYKKLIDEKAINLITTIVINISLPMMMINTIMSNFTKKMLIDDSRGLIVPFLTIGCCFIIAKLFSKIVKIKNNRRGLFVSMFFNSNTIFMGLPVNLALFGEKSVPYVLLYYIANTTFFWTLGVYEITKDGNKRTLNFFSMEIIKKILSPPLIGFIVGILLVLLNIKFPLFIMDTSKSLGSITTPLSMFFIGASIYLVDLKSIKFTLDIVWVLIGRFVISPILVILIAPIFHIPHLMESVFVIQAAMPVMANSAIIAKAYNSDYDFASLMIAISTVGTLIVIPILMTLL</sequence>
<gene>
    <name evidence="8" type="ORF">LL038_06870</name>
</gene>
<dbReference type="InterPro" id="IPR004776">
    <property type="entry name" value="Mem_transp_PIN-like"/>
</dbReference>
<evidence type="ECO:0000256" key="7">
    <source>
        <dbReference type="SAM" id="Phobius"/>
    </source>
</evidence>
<keyword evidence="6 7" id="KW-0472">Membrane</keyword>
<dbReference type="PANTHER" id="PTHR36838">
    <property type="entry name" value="AUXIN EFFLUX CARRIER FAMILY PROTEIN"/>
    <property type="match status" value="1"/>
</dbReference>
<dbReference type="GO" id="GO:0055085">
    <property type="term" value="P:transmembrane transport"/>
    <property type="evidence" value="ECO:0007669"/>
    <property type="project" value="InterPro"/>
</dbReference>
<dbReference type="GO" id="GO:0016020">
    <property type="term" value="C:membrane"/>
    <property type="evidence" value="ECO:0007669"/>
    <property type="project" value="UniProtKB-SubCell"/>
</dbReference>
<evidence type="ECO:0000256" key="3">
    <source>
        <dbReference type="ARBA" id="ARBA00022475"/>
    </source>
</evidence>
<evidence type="ECO:0000256" key="6">
    <source>
        <dbReference type="ARBA" id="ARBA00023136"/>
    </source>
</evidence>
<keyword evidence="3" id="KW-1003">Cell membrane</keyword>
<protein>
    <submittedName>
        <fullName evidence="8">AEC family transporter</fullName>
    </submittedName>
</protein>
<feature type="transmembrane region" description="Helical" evidence="7">
    <location>
        <begin position="199"/>
        <end position="219"/>
    </location>
</feature>
<feature type="transmembrane region" description="Helical" evidence="7">
    <location>
        <begin position="69"/>
        <end position="87"/>
    </location>
</feature>
<dbReference type="AlphaFoldDB" id="A0AA47I8K2"/>
<keyword evidence="4 7" id="KW-0812">Transmembrane</keyword>
<feature type="transmembrane region" description="Helical" evidence="7">
    <location>
        <begin position="128"/>
        <end position="148"/>
    </location>
</feature>
<feature type="transmembrane region" description="Helical" evidence="7">
    <location>
        <begin position="35"/>
        <end position="57"/>
    </location>
</feature>
<feature type="transmembrane region" description="Helical" evidence="7">
    <location>
        <begin position="290"/>
        <end position="309"/>
    </location>
</feature>
<dbReference type="Pfam" id="PF03547">
    <property type="entry name" value="Mem_trans"/>
    <property type="match status" value="1"/>
</dbReference>
<dbReference type="EMBL" id="CP086239">
    <property type="protein sequence ID" value="WAG61960.1"/>
    <property type="molecule type" value="Genomic_DNA"/>
</dbReference>
<feature type="transmembrane region" description="Helical" evidence="7">
    <location>
        <begin position="6"/>
        <end position="23"/>
    </location>
</feature>
<evidence type="ECO:0000256" key="1">
    <source>
        <dbReference type="ARBA" id="ARBA00004141"/>
    </source>
</evidence>
<proteinExistence type="predicted"/>
<evidence type="ECO:0000256" key="4">
    <source>
        <dbReference type="ARBA" id="ARBA00022692"/>
    </source>
</evidence>
<feature type="transmembrane region" description="Helical" evidence="7">
    <location>
        <begin position="99"/>
        <end position="122"/>
    </location>
</feature>